<evidence type="ECO:0000313" key="2">
    <source>
        <dbReference type="EMBL" id="CAG7725646.1"/>
    </source>
</evidence>
<proteinExistence type="predicted"/>
<organism evidence="2 3">
    <name type="scientific">Allacma fusca</name>
    <dbReference type="NCBI Taxonomy" id="39272"/>
    <lineage>
        <taxon>Eukaryota</taxon>
        <taxon>Metazoa</taxon>
        <taxon>Ecdysozoa</taxon>
        <taxon>Arthropoda</taxon>
        <taxon>Hexapoda</taxon>
        <taxon>Collembola</taxon>
        <taxon>Symphypleona</taxon>
        <taxon>Sminthuridae</taxon>
        <taxon>Allacma</taxon>
    </lineage>
</organism>
<evidence type="ECO:0000313" key="3">
    <source>
        <dbReference type="Proteomes" id="UP000708208"/>
    </source>
</evidence>
<accession>A0A8J2JW14</accession>
<feature type="compositionally biased region" description="Basic and acidic residues" evidence="1">
    <location>
        <begin position="1"/>
        <end position="23"/>
    </location>
</feature>
<feature type="region of interest" description="Disordered" evidence="1">
    <location>
        <begin position="1"/>
        <end position="42"/>
    </location>
</feature>
<reference evidence="2" key="1">
    <citation type="submission" date="2021-06" db="EMBL/GenBank/DDBJ databases">
        <authorList>
            <person name="Hodson N. C."/>
            <person name="Mongue J. A."/>
            <person name="Jaron S. K."/>
        </authorList>
    </citation>
    <scope>NUCLEOTIDE SEQUENCE</scope>
</reference>
<dbReference type="Proteomes" id="UP000708208">
    <property type="component" value="Unassembled WGS sequence"/>
</dbReference>
<keyword evidence="3" id="KW-1185">Reference proteome</keyword>
<gene>
    <name evidence="2" type="ORF">AFUS01_LOCUS14594</name>
</gene>
<dbReference type="EMBL" id="CAJVCH010124955">
    <property type="protein sequence ID" value="CAG7725646.1"/>
    <property type="molecule type" value="Genomic_DNA"/>
</dbReference>
<name>A0A8J2JW14_9HEXA</name>
<protein>
    <submittedName>
        <fullName evidence="2">Uncharacterized protein</fullName>
    </submittedName>
</protein>
<dbReference type="AlphaFoldDB" id="A0A8J2JW14"/>
<evidence type="ECO:0000256" key="1">
    <source>
        <dbReference type="SAM" id="MobiDB-lite"/>
    </source>
</evidence>
<comment type="caution">
    <text evidence="2">The sequence shown here is derived from an EMBL/GenBank/DDBJ whole genome shotgun (WGS) entry which is preliminary data.</text>
</comment>
<sequence length="79" mass="9135">MEMFDSPREALKTDNRECLDFSRSKNNTRKRPDTGTQIRKSASIPDRCSVYGIHIGRNTNCHQTKSKLLPQNLTQNKKQ</sequence>